<protein>
    <recommendedName>
        <fullName evidence="4">RNA helicase</fullName>
    </recommendedName>
</protein>
<name>A0ABD3GHV0_9MARC</name>
<evidence type="ECO:0008006" key="4">
    <source>
        <dbReference type="Google" id="ProtNLM"/>
    </source>
</evidence>
<dbReference type="Gene3D" id="3.40.50.300">
    <property type="entry name" value="P-loop containing nucleotide triphosphate hydrolases"/>
    <property type="match status" value="1"/>
</dbReference>
<keyword evidence="3" id="KW-1185">Reference proteome</keyword>
<dbReference type="Proteomes" id="UP001633002">
    <property type="component" value="Unassembled WGS sequence"/>
</dbReference>
<dbReference type="EMBL" id="JBJQOH010000008">
    <property type="protein sequence ID" value="KAL3676744.1"/>
    <property type="molecule type" value="Genomic_DNA"/>
</dbReference>
<sequence length="200" mass="21634">MAVLKAGRPAQKHSLSPGNLEVFRPPGSLNSVDAFVSGQDIEVQEDKSGKVAEAVIVLRKRCRLHVSGQNVPPPLMSFEDLRSKNIDASGYTEPTPIQRQAIPTLLAVPCDAGIRAVIVCPIRELATQTARECRKIAEGRKMAHKGSHSYLILDEADKLFEMGFVKQIDSSWMFHSAGQLGGACSTIMVDPVGTIVGEDI</sequence>
<dbReference type="SUPFAM" id="SSF52540">
    <property type="entry name" value="P-loop containing nucleoside triphosphate hydrolases"/>
    <property type="match status" value="1"/>
</dbReference>
<dbReference type="InterPro" id="IPR027417">
    <property type="entry name" value="P-loop_NTPase"/>
</dbReference>
<dbReference type="AlphaFoldDB" id="A0ABD3GHV0"/>
<proteinExistence type="predicted"/>
<comment type="caution">
    <text evidence="2">The sequence shown here is derived from an EMBL/GenBank/DDBJ whole genome shotgun (WGS) entry which is preliminary data.</text>
</comment>
<accession>A0ABD3GHV0</accession>
<reference evidence="2 3" key="1">
    <citation type="submission" date="2024-09" db="EMBL/GenBank/DDBJ databases">
        <title>Chromosome-scale assembly of Riccia sorocarpa.</title>
        <authorList>
            <person name="Paukszto L."/>
        </authorList>
    </citation>
    <scope>NUCLEOTIDE SEQUENCE [LARGE SCALE GENOMIC DNA]</scope>
    <source>
        <strain evidence="2">LP-2024</strain>
        <tissue evidence="2">Aerial parts of the thallus</tissue>
    </source>
</reference>
<evidence type="ECO:0000313" key="3">
    <source>
        <dbReference type="Proteomes" id="UP001633002"/>
    </source>
</evidence>
<dbReference type="PROSITE" id="PS00039">
    <property type="entry name" value="DEAD_ATP_HELICASE"/>
    <property type="match status" value="1"/>
</dbReference>
<evidence type="ECO:0000256" key="1">
    <source>
        <dbReference type="SAM" id="MobiDB-lite"/>
    </source>
</evidence>
<evidence type="ECO:0000313" key="2">
    <source>
        <dbReference type="EMBL" id="KAL3676744.1"/>
    </source>
</evidence>
<feature type="region of interest" description="Disordered" evidence="1">
    <location>
        <begin position="1"/>
        <end position="22"/>
    </location>
</feature>
<dbReference type="InterPro" id="IPR000629">
    <property type="entry name" value="RNA-helicase_DEAD-box_CS"/>
</dbReference>
<organism evidence="2 3">
    <name type="scientific">Riccia sorocarpa</name>
    <dbReference type="NCBI Taxonomy" id="122646"/>
    <lineage>
        <taxon>Eukaryota</taxon>
        <taxon>Viridiplantae</taxon>
        <taxon>Streptophyta</taxon>
        <taxon>Embryophyta</taxon>
        <taxon>Marchantiophyta</taxon>
        <taxon>Marchantiopsida</taxon>
        <taxon>Marchantiidae</taxon>
        <taxon>Marchantiales</taxon>
        <taxon>Ricciaceae</taxon>
        <taxon>Riccia</taxon>
    </lineage>
</organism>
<gene>
    <name evidence="2" type="ORF">R1sor_026692</name>
</gene>
<dbReference type="PANTHER" id="PTHR47958">
    <property type="entry name" value="ATP-DEPENDENT RNA HELICASE DBP3"/>
    <property type="match status" value="1"/>
</dbReference>